<evidence type="ECO:0000259" key="5">
    <source>
        <dbReference type="Pfam" id="PF17676"/>
    </source>
</evidence>
<evidence type="ECO:0000313" key="6">
    <source>
        <dbReference type="EMBL" id="KKP51357.1"/>
    </source>
</evidence>
<dbReference type="PATRIC" id="fig|1618476.3.peg.256"/>
<evidence type="ECO:0000256" key="2">
    <source>
        <dbReference type="ARBA" id="ARBA00022801"/>
    </source>
</evidence>
<gene>
    <name evidence="6" type="ORF">UR42_C0016G0004</name>
</gene>
<dbReference type="InterPro" id="IPR040449">
    <property type="entry name" value="Peptidase_S66_N"/>
</dbReference>
<dbReference type="Pfam" id="PF17676">
    <property type="entry name" value="Peptidase_S66C"/>
    <property type="match status" value="1"/>
</dbReference>
<organism evidence="6 7">
    <name type="scientific">Candidatus Roizmanbacteria bacterium GW2011_GWA2_33_33</name>
    <dbReference type="NCBI Taxonomy" id="1618476"/>
    <lineage>
        <taxon>Bacteria</taxon>
        <taxon>Candidatus Roizmaniibacteriota</taxon>
    </lineage>
</organism>
<dbReference type="AlphaFoldDB" id="A0A0G0D7A3"/>
<dbReference type="PANTHER" id="PTHR30237">
    <property type="entry name" value="MURAMOYLTETRAPEPTIDE CARBOXYPEPTIDASE"/>
    <property type="match status" value="1"/>
</dbReference>
<keyword evidence="2" id="KW-0378">Hydrolase</keyword>
<dbReference type="InterPro" id="IPR003507">
    <property type="entry name" value="S66_fam"/>
</dbReference>
<name>A0A0G0D7A3_9BACT</name>
<dbReference type="InterPro" id="IPR029062">
    <property type="entry name" value="Class_I_gatase-like"/>
</dbReference>
<dbReference type="Pfam" id="PF02016">
    <property type="entry name" value="Peptidase_S66"/>
    <property type="match status" value="1"/>
</dbReference>
<dbReference type="CDD" id="cd07062">
    <property type="entry name" value="Peptidase_S66_mccF_like"/>
    <property type="match status" value="1"/>
</dbReference>
<evidence type="ECO:0000259" key="4">
    <source>
        <dbReference type="Pfam" id="PF02016"/>
    </source>
</evidence>
<feature type="active site" description="Charge relay system" evidence="3">
    <location>
        <position position="299"/>
    </location>
</feature>
<feature type="active site" description="Nucleophile" evidence="3">
    <location>
        <position position="114"/>
    </location>
</feature>
<protein>
    <submittedName>
        <fullName evidence="6">Muramoyltetrapeptide carboxypeptidase</fullName>
    </submittedName>
</protein>
<proteinExistence type="inferred from homology"/>
<feature type="domain" description="LD-carboxypeptidase N-terminal" evidence="4">
    <location>
        <begin position="15"/>
        <end position="134"/>
    </location>
</feature>
<dbReference type="SUPFAM" id="SSF141986">
    <property type="entry name" value="LD-carboxypeptidase A C-terminal domain-like"/>
    <property type="match status" value="1"/>
</dbReference>
<dbReference type="PIRSF" id="PIRSF028757">
    <property type="entry name" value="LD-carboxypeptidase"/>
    <property type="match status" value="1"/>
</dbReference>
<evidence type="ECO:0000256" key="3">
    <source>
        <dbReference type="PIRSR" id="PIRSR028757-1"/>
    </source>
</evidence>
<feature type="active site" description="Charge relay system" evidence="3">
    <location>
        <position position="231"/>
    </location>
</feature>
<dbReference type="Proteomes" id="UP000034045">
    <property type="component" value="Unassembled WGS sequence"/>
</dbReference>
<comment type="caution">
    <text evidence="6">The sequence shown here is derived from an EMBL/GenBank/DDBJ whole genome shotgun (WGS) entry which is preliminary data.</text>
</comment>
<evidence type="ECO:0000313" key="7">
    <source>
        <dbReference type="Proteomes" id="UP000034045"/>
    </source>
</evidence>
<dbReference type="Gene3D" id="3.40.50.10740">
    <property type="entry name" value="Class I glutamine amidotransferase-like"/>
    <property type="match status" value="1"/>
</dbReference>
<keyword evidence="6" id="KW-0121">Carboxypeptidase</keyword>
<dbReference type="InterPro" id="IPR027478">
    <property type="entry name" value="LdcA_N"/>
</dbReference>
<keyword evidence="6" id="KW-0645">Protease</keyword>
<accession>A0A0G0D7A3</accession>
<dbReference type="InterPro" id="IPR040921">
    <property type="entry name" value="Peptidase_S66C"/>
</dbReference>
<dbReference type="InterPro" id="IPR027461">
    <property type="entry name" value="Carboxypeptidase_A_C_sf"/>
</dbReference>
<comment type="similarity">
    <text evidence="1">Belongs to the peptidase S66 family.</text>
</comment>
<feature type="domain" description="LD-carboxypeptidase C-terminal" evidence="5">
    <location>
        <begin position="200"/>
        <end position="314"/>
    </location>
</feature>
<dbReference type="SUPFAM" id="SSF52317">
    <property type="entry name" value="Class I glutamine amidotransferase-like"/>
    <property type="match status" value="1"/>
</dbReference>
<dbReference type="PANTHER" id="PTHR30237:SF6">
    <property type="entry name" value="CARBOXYPEPTIDASE YOCD-RELATED"/>
    <property type="match status" value="1"/>
</dbReference>
<reference evidence="6 7" key="1">
    <citation type="journal article" date="2015" name="Nature">
        <title>rRNA introns, odd ribosomes, and small enigmatic genomes across a large radiation of phyla.</title>
        <authorList>
            <person name="Brown C.T."/>
            <person name="Hug L.A."/>
            <person name="Thomas B.C."/>
            <person name="Sharon I."/>
            <person name="Castelle C.J."/>
            <person name="Singh A."/>
            <person name="Wilkins M.J."/>
            <person name="Williams K.H."/>
            <person name="Banfield J.F."/>
        </authorList>
    </citation>
    <scope>NUCLEOTIDE SEQUENCE [LARGE SCALE GENOMIC DNA]</scope>
</reference>
<dbReference type="Gene3D" id="3.50.30.60">
    <property type="entry name" value="LD-carboxypeptidase A C-terminal domain-like"/>
    <property type="match status" value="1"/>
</dbReference>
<dbReference type="EMBL" id="LBPD01000016">
    <property type="protein sequence ID" value="KKP51357.1"/>
    <property type="molecule type" value="Genomic_DNA"/>
</dbReference>
<evidence type="ECO:0000256" key="1">
    <source>
        <dbReference type="ARBA" id="ARBA00010233"/>
    </source>
</evidence>
<dbReference type="GO" id="GO:0004180">
    <property type="term" value="F:carboxypeptidase activity"/>
    <property type="evidence" value="ECO:0007669"/>
    <property type="project" value="UniProtKB-KW"/>
</dbReference>
<sequence>MKKIYPEKLKIGDEVRIIAPSRSIKILSEEIKRIADKRFLDLGLKLSFGKHVYETDEFNSSSIESRIADLHEAFSEKNVKGIITVIGGFNSNQLLKYIDWKLIKNNPKIFCGFSDITVLNNAIFAKTGLINYSGPHYSSFGQKLHFDYTLDYFQKCLMADSPFEVSSSDSWNDDEWYLDQNKRELISNKGYLVINEGESEGTILGANLCTFNLLQGTEYFPNLSDSILFLEDDYETVPHTFDRDLQSLIHLPDFNKIRGLVIGRFQKKSNMTDELLKKIIKTKKELDNIPVIANVDFGHSDPKITFPVGGEVNIIASKNKLSIKLIKH</sequence>